<protein>
    <submittedName>
        <fullName evidence="1">Uncharacterized protein</fullName>
    </submittedName>
</protein>
<gene>
    <name evidence="1" type="ORF">AMELA_G00148180</name>
</gene>
<evidence type="ECO:0000313" key="1">
    <source>
        <dbReference type="EMBL" id="KAF4082139.1"/>
    </source>
</evidence>
<reference evidence="1 2" key="1">
    <citation type="submission" date="2020-02" db="EMBL/GenBank/DDBJ databases">
        <title>A chromosome-scale genome assembly of the black bullhead catfish (Ameiurus melas).</title>
        <authorList>
            <person name="Wen M."/>
            <person name="Zham M."/>
            <person name="Cabau C."/>
            <person name="Klopp C."/>
            <person name="Donnadieu C."/>
            <person name="Roques C."/>
            <person name="Bouchez O."/>
            <person name="Lampietro C."/>
            <person name="Jouanno E."/>
            <person name="Herpin A."/>
            <person name="Louis A."/>
            <person name="Berthelot C."/>
            <person name="Parey E."/>
            <person name="Roest-Crollius H."/>
            <person name="Braasch I."/>
            <person name="Postlethwait J."/>
            <person name="Robinson-Rechavi M."/>
            <person name="Echchiki A."/>
            <person name="Begum T."/>
            <person name="Montfort J."/>
            <person name="Schartl M."/>
            <person name="Bobe J."/>
            <person name="Guiguen Y."/>
        </authorList>
    </citation>
    <scope>NUCLEOTIDE SEQUENCE [LARGE SCALE GENOMIC DNA]</scope>
    <source>
        <strain evidence="1">M_S1</strain>
        <tissue evidence="1">Blood</tissue>
    </source>
</reference>
<organism evidence="1 2">
    <name type="scientific">Ameiurus melas</name>
    <name type="common">Black bullhead</name>
    <name type="synonym">Silurus melas</name>
    <dbReference type="NCBI Taxonomy" id="219545"/>
    <lineage>
        <taxon>Eukaryota</taxon>
        <taxon>Metazoa</taxon>
        <taxon>Chordata</taxon>
        <taxon>Craniata</taxon>
        <taxon>Vertebrata</taxon>
        <taxon>Euteleostomi</taxon>
        <taxon>Actinopterygii</taxon>
        <taxon>Neopterygii</taxon>
        <taxon>Teleostei</taxon>
        <taxon>Ostariophysi</taxon>
        <taxon>Siluriformes</taxon>
        <taxon>Ictaluridae</taxon>
        <taxon>Ameiurus</taxon>
    </lineage>
</organism>
<sequence length="219" mass="24806">MSGGVASYTLPSLAGRRLRPTVTCFWLVIGFDAGLSLLCLRSSQRMERFYYLAYRLSEILRLHENGKPLLMYMDFRIRYQGNMGVTCLFEGQPDHLVPSSSQFLIKSDLFLVAGRILGLSFLHGGSCHAGLSRTFVHVLFLGSHDTATLLLEDCPDIDVQETINLPNVQYPLDEDQHEKVLELCLSWDLLGPTEENRRFLCSVNLACIFNPHCTYRILT</sequence>
<evidence type="ECO:0000313" key="2">
    <source>
        <dbReference type="Proteomes" id="UP000593565"/>
    </source>
</evidence>
<dbReference type="AlphaFoldDB" id="A0A7J6AJE9"/>
<proteinExistence type="predicted"/>
<dbReference type="EMBL" id="JAAGNN010000012">
    <property type="protein sequence ID" value="KAF4082139.1"/>
    <property type="molecule type" value="Genomic_DNA"/>
</dbReference>
<accession>A0A7J6AJE9</accession>
<comment type="caution">
    <text evidence="1">The sequence shown here is derived from an EMBL/GenBank/DDBJ whole genome shotgun (WGS) entry which is preliminary data.</text>
</comment>
<keyword evidence="2" id="KW-1185">Reference proteome</keyword>
<dbReference type="Proteomes" id="UP000593565">
    <property type="component" value="Unassembled WGS sequence"/>
</dbReference>
<name>A0A7J6AJE9_AMEME</name>